<dbReference type="PANTHER" id="PTHR42718">
    <property type="entry name" value="MAJOR FACILITATOR SUPERFAMILY MULTIDRUG TRANSPORTER MFSC"/>
    <property type="match status" value="1"/>
</dbReference>
<dbReference type="OrthoDB" id="9807274at2"/>
<evidence type="ECO:0000256" key="1">
    <source>
        <dbReference type="ARBA" id="ARBA00004651"/>
    </source>
</evidence>
<keyword evidence="5 8" id="KW-0812">Transmembrane</keyword>
<dbReference type="PRINTS" id="PR01036">
    <property type="entry name" value="TCRTETB"/>
</dbReference>
<keyword evidence="11" id="KW-1185">Reference proteome</keyword>
<evidence type="ECO:0000256" key="7">
    <source>
        <dbReference type="ARBA" id="ARBA00023136"/>
    </source>
</evidence>
<dbReference type="InterPro" id="IPR011701">
    <property type="entry name" value="MFS"/>
</dbReference>
<dbReference type="InterPro" id="IPR020846">
    <property type="entry name" value="MFS_dom"/>
</dbReference>
<dbReference type="SUPFAM" id="SSF103473">
    <property type="entry name" value="MFS general substrate transporter"/>
    <property type="match status" value="1"/>
</dbReference>
<feature type="transmembrane region" description="Helical" evidence="8">
    <location>
        <begin position="77"/>
        <end position="97"/>
    </location>
</feature>
<feature type="transmembrane region" description="Helical" evidence="8">
    <location>
        <begin position="48"/>
        <end position="70"/>
    </location>
</feature>
<feature type="transmembrane region" description="Helical" evidence="8">
    <location>
        <begin position="337"/>
        <end position="356"/>
    </location>
</feature>
<dbReference type="PROSITE" id="PS50850">
    <property type="entry name" value="MFS"/>
    <property type="match status" value="1"/>
</dbReference>
<keyword evidence="7 8" id="KW-0472">Membrane</keyword>
<comment type="caution">
    <text evidence="10">The sequence shown here is derived from an EMBL/GenBank/DDBJ whole genome shotgun (WGS) entry which is preliminary data.</text>
</comment>
<feature type="domain" description="Major facilitator superfamily (MFS) profile" evidence="9">
    <location>
        <begin position="12"/>
        <end position="511"/>
    </location>
</feature>
<dbReference type="Pfam" id="PF07690">
    <property type="entry name" value="MFS_1"/>
    <property type="match status" value="1"/>
</dbReference>
<dbReference type="CDD" id="cd17503">
    <property type="entry name" value="MFS_LmrB_MDR_like"/>
    <property type="match status" value="1"/>
</dbReference>
<dbReference type="Gene3D" id="1.20.1250.20">
    <property type="entry name" value="MFS general substrate transporter like domains"/>
    <property type="match status" value="1"/>
</dbReference>
<dbReference type="InterPro" id="IPR004638">
    <property type="entry name" value="EmrB-like"/>
</dbReference>
<proteinExistence type="inferred from homology"/>
<organism evidence="10 11">
    <name type="scientific">Solitalea longa</name>
    <dbReference type="NCBI Taxonomy" id="2079460"/>
    <lineage>
        <taxon>Bacteria</taxon>
        <taxon>Pseudomonadati</taxon>
        <taxon>Bacteroidota</taxon>
        <taxon>Sphingobacteriia</taxon>
        <taxon>Sphingobacteriales</taxon>
        <taxon>Sphingobacteriaceae</taxon>
        <taxon>Solitalea</taxon>
    </lineage>
</organism>
<evidence type="ECO:0000256" key="3">
    <source>
        <dbReference type="ARBA" id="ARBA00022448"/>
    </source>
</evidence>
<dbReference type="Proteomes" id="UP000236893">
    <property type="component" value="Unassembled WGS sequence"/>
</dbReference>
<comment type="subcellular location">
    <subcellularLocation>
        <location evidence="1">Cell membrane</location>
        <topology evidence="1">Multi-pass membrane protein</topology>
    </subcellularLocation>
</comment>
<feature type="transmembrane region" description="Helical" evidence="8">
    <location>
        <begin position="103"/>
        <end position="125"/>
    </location>
</feature>
<reference evidence="10 11" key="1">
    <citation type="submission" date="2018-01" db="EMBL/GenBank/DDBJ databases">
        <authorList>
            <person name="Gaut B.S."/>
            <person name="Morton B.R."/>
            <person name="Clegg M.T."/>
            <person name="Duvall M.R."/>
        </authorList>
    </citation>
    <scope>NUCLEOTIDE SEQUENCE [LARGE SCALE GENOMIC DNA]</scope>
    <source>
        <strain evidence="10 11">HR-AV</strain>
    </source>
</reference>
<evidence type="ECO:0000313" key="10">
    <source>
        <dbReference type="EMBL" id="POY37413.1"/>
    </source>
</evidence>
<evidence type="ECO:0000259" key="9">
    <source>
        <dbReference type="PROSITE" id="PS50850"/>
    </source>
</evidence>
<protein>
    <submittedName>
        <fullName evidence="10">MFS transporter</fullName>
    </submittedName>
</protein>
<evidence type="ECO:0000256" key="8">
    <source>
        <dbReference type="SAM" id="Phobius"/>
    </source>
</evidence>
<dbReference type="RefSeq" id="WP_103788321.1">
    <property type="nucleotide sequence ID" value="NZ_PQVF01000004.1"/>
</dbReference>
<feature type="transmembrane region" description="Helical" evidence="8">
    <location>
        <begin position="233"/>
        <end position="252"/>
    </location>
</feature>
<feature type="transmembrane region" description="Helical" evidence="8">
    <location>
        <begin position="488"/>
        <end position="506"/>
    </location>
</feature>
<feature type="transmembrane region" description="Helical" evidence="8">
    <location>
        <begin position="137"/>
        <end position="159"/>
    </location>
</feature>
<feature type="transmembrane region" description="Helical" evidence="8">
    <location>
        <begin position="306"/>
        <end position="325"/>
    </location>
</feature>
<dbReference type="AlphaFoldDB" id="A0A2S5A5N3"/>
<evidence type="ECO:0000256" key="6">
    <source>
        <dbReference type="ARBA" id="ARBA00022989"/>
    </source>
</evidence>
<dbReference type="EMBL" id="PQVF01000004">
    <property type="protein sequence ID" value="POY37413.1"/>
    <property type="molecule type" value="Genomic_DNA"/>
</dbReference>
<evidence type="ECO:0000256" key="5">
    <source>
        <dbReference type="ARBA" id="ARBA00022692"/>
    </source>
</evidence>
<evidence type="ECO:0000256" key="4">
    <source>
        <dbReference type="ARBA" id="ARBA00022475"/>
    </source>
</evidence>
<sequence length="528" mass="57265">MATPTGFKKWIVVITVIVAAIMELIDTSIVNVALSQMSGSLGASIEDIAWVVTSYAIANVIIIPMTGFLARYFGRKNYYLGSIILFTIASYACGQSTSLVELVIFRFIQGVGGGALLSTSQALLFDSFPTEERPFASALFGMGVIVGPAFGPTLGGVIIDHFNWPLIFDINVPVGIVAAVLVYLFVDKKPEEYSIDRKNMHIDVIGIVLLAVGIGALQVVLEKGESEDWFHTNYITVLTIAAIVGLVGFVFWELRQKEPVVNIRVMGNKTLAFTTILTFIFGYGLFAAVFIYPVMVQRLMGYTPTMTGVSLIPGTLSAFFILPIVGKMMVKGTSPQLFVGVGFACYIGFCFWMASFNADASSWDFFHPLIIRGVGAAMLTVPLTNQAVMGLAPKDIPQGIAINNMMRQLGGAFGIAITNTYIGNRMGTHRVDLVSNVDGGFISSQRINQLTSFFMSKGADLTRAKDQALHMIDGIVNQQAALLSYQDAFRLVGIFFIICLPLIGLVKRKTMSKKEAEQAQKAAAEAAH</sequence>
<feature type="transmembrane region" description="Helical" evidence="8">
    <location>
        <begin position="165"/>
        <end position="186"/>
    </location>
</feature>
<feature type="transmembrane region" description="Helical" evidence="8">
    <location>
        <begin position="272"/>
        <end position="294"/>
    </location>
</feature>
<dbReference type="GO" id="GO:0022857">
    <property type="term" value="F:transmembrane transporter activity"/>
    <property type="evidence" value="ECO:0007669"/>
    <property type="project" value="InterPro"/>
</dbReference>
<dbReference type="PANTHER" id="PTHR42718:SF9">
    <property type="entry name" value="MAJOR FACILITATOR SUPERFAMILY MULTIDRUG TRANSPORTER MFSC"/>
    <property type="match status" value="1"/>
</dbReference>
<keyword evidence="3" id="KW-0813">Transport</keyword>
<accession>A0A2S5A5N3</accession>
<name>A0A2S5A5N3_9SPHI</name>
<dbReference type="InterPro" id="IPR036259">
    <property type="entry name" value="MFS_trans_sf"/>
</dbReference>
<dbReference type="NCBIfam" id="TIGR00711">
    <property type="entry name" value="efflux_EmrB"/>
    <property type="match status" value="1"/>
</dbReference>
<feature type="transmembrane region" description="Helical" evidence="8">
    <location>
        <begin position="12"/>
        <end position="36"/>
    </location>
</feature>
<evidence type="ECO:0000256" key="2">
    <source>
        <dbReference type="ARBA" id="ARBA00008537"/>
    </source>
</evidence>
<keyword evidence="6 8" id="KW-1133">Transmembrane helix</keyword>
<dbReference type="Gene3D" id="1.20.1720.10">
    <property type="entry name" value="Multidrug resistance protein D"/>
    <property type="match status" value="1"/>
</dbReference>
<evidence type="ECO:0000313" key="11">
    <source>
        <dbReference type="Proteomes" id="UP000236893"/>
    </source>
</evidence>
<keyword evidence="4" id="KW-1003">Cell membrane</keyword>
<feature type="transmembrane region" description="Helical" evidence="8">
    <location>
        <begin position="202"/>
        <end position="221"/>
    </location>
</feature>
<dbReference type="GO" id="GO:0005886">
    <property type="term" value="C:plasma membrane"/>
    <property type="evidence" value="ECO:0007669"/>
    <property type="project" value="UniProtKB-SubCell"/>
</dbReference>
<gene>
    <name evidence="10" type="ORF">C3K47_06530</name>
</gene>
<comment type="similarity">
    <text evidence="2">Belongs to the major facilitator superfamily. EmrB family.</text>
</comment>